<keyword evidence="2" id="KW-0472">Membrane</keyword>
<keyword evidence="2" id="KW-1133">Transmembrane helix</keyword>
<dbReference type="Proteomes" id="UP000248066">
    <property type="component" value="Unassembled WGS sequence"/>
</dbReference>
<reference evidence="3 4" key="1">
    <citation type="submission" date="2017-10" db="EMBL/GenBank/DDBJ databases">
        <title>Bacillus sp. nov., a halophilic bacterium isolated from a Yangshapao Lake.</title>
        <authorList>
            <person name="Wang H."/>
        </authorList>
    </citation>
    <scope>NUCLEOTIDE SEQUENCE [LARGE SCALE GENOMIC DNA]</scope>
    <source>
        <strain evidence="3 4">YSP-3</strain>
    </source>
</reference>
<feature type="region of interest" description="Disordered" evidence="1">
    <location>
        <begin position="117"/>
        <end position="162"/>
    </location>
</feature>
<evidence type="ECO:0000313" key="4">
    <source>
        <dbReference type="Proteomes" id="UP000248066"/>
    </source>
</evidence>
<evidence type="ECO:0000256" key="1">
    <source>
        <dbReference type="SAM" id="MobiDB-lite"/>
    </source>
</evidence>
<keyword evidence="4" id="KW-1185">Reference proteome</keyword>
<dbReference type="OrthoDB" id="2863767at2"/>
<dbReference type="EMBL" id="PDOF01000002">
    <property type="protein sequence ID" value="PYZ96885.1"/>
    <property type="molecule type" value="Genomic_DNA"/>
</dbReference>
<feature type="transmembrane region" description="Helical" evidence="2">
    <location>
        <begin position="9"/>
        <end position="27"/>
    </location>
</feature>
<sequence length="162" mass="18224">MSGNSGKNWLYGGLITGVAAGLIYVAGNKKVRTKVTNTFESVTERTNEFLIFIRENREPFVDHIKASAERVAEIVEEASEDIQRIVETSQHLKEHTFDILGTIHEAKEEFEQLSSQLKHKTEREAERAVPDEDVISLEGGGEEERKQLPPSSEDNGERKDTV</sequence>
<evidence type="ECO:0000313" key="3">
    <source>
        <dbReference type="EMBL" id="PYZ96885.1"/>
    </source>
</evidence>
<organism evidence="3 4">
    <name type="scientific">Alteribacter lacisalsi</name>
    <dbReference type="NCBI Taxonomy" id="2045244"/>
    <lineage>
        <taxon>Bacteria</taxon>
        <taxon>Bacillati</taxon>
        <taxon>Bacillota</taxon>
        <taxon>Bacilli</taxon>
        <taxon>Bacillales</taxon>
        <taxon>Bacillaceae</taxon>
        <taxon>Alteribacter</taxon>
    </lineage>
</organism>
<protein>
    <recommendedName>
        <fullName evidence="5">YtxH domain-containing protein</fullName>
    </recommendedName>
</protein>
<proteinExistence type="predicted"/>
<dbReference type="AlphaFoldDB" id="A0A2W0HHH6"/>
<keyword evidence="2" id="KW-0812">Transmembrane</keyword>
<evidence type="ECO:0008006" key="5">
    <source>
        <dbReference type="Google" id="ProtNLM"/>
    </source>
</evidence>
<accession>A0A2W0HHH6</accession>
<evidence type="ECO:0000256" key="2">
    <source>
        <dbReference type="SAM" id="Phobius"/>
    </source>
</evidence>
<feature type="compositionally biased region" description="Basic and acidic residues" evidence="1">
    <location>
        <begin position="119"/>
        <end position="130"/>
    </location>
</feature>
<comment type="caution">
    <text evidence="3">The sequence shown here is derived from an EMBL/GenBank/DDBJ whole genome shotgun (WGS) entry which is preliminary data.</text>
</comment>
<dbReference type="RefSeq" id="WP_110520825.1">
    <property type="nucleotide sequence ID" value="NZ_PDOF01000002.1"/>
</dbReference>
<gene>
    <name evidence="3" type="ORF">CR205_14505</name>
</gene>
<name>A0A2W0HHH6_9BACI</name>